<accession>A0A8C4PZ57</accession>
<evidence type="ECO:0000256" key="3">
    <source>
        <dbReference type="ARBA" id="ARBA00004496"/>
    </source>
</evidence>
<evidence type="ECO:0000256" key="11">
    <source>
        <dbReference type="ARBA" id="ARBA00022786"/>
    </source>
</evidence>
<dbReference type="GO" id="GO:0030177">
    <property type="term" value="P:positive regulation of Wnt signaling pathway"/>
    <property type="evidence" value="ECO:0007669"/>
    <property type="project" value="TreeGrafter"/>
</dbReference>
<dbReference type="InterPro" id="IPR002653">
    <property type="entry name" value="Znf_A20"/>
</dbReference>
<feature type="domain" description="A20-type" evidence="18">
    <location>
        <begin position="488"/>
        <end position="523"/>
    </location>
</feature>
<feature type="domain" description="OTU" evidence="17">
    <location>
        <begin position="41"/>
        <end position="211"/>
    </location>
</feature>
<dbReference type="GO" id="GO:0003677">
    <property type="term" value="F:DNA binding"/>
    <property type="evidence" value="ECO:0007669"/>
    <property type="project" value="InterPro"/>
</dbReference>
<proteinExistence type="inferred from homology"/>
<keyword evidence="6" id="KW-0963">Cytoplasm</keyword>
<evidence type="ECO:0000256" key="5">
    <source>
        <dbReference type="ARBA" id="ARBA00012759"/>
    </source>
</evidence>
<evidence type="ECO:0000256" key="16">
    <source>
        <dbReference type="SAM" id="MobiDB-lite"/>
    </source>
</evidence>
<keyword evidence="9" id="KW-0479">Metal-binding</keyword>
<dbReference type="Pfam" id="PF01754">
    <property type="entry name" value="zf-A20"/>
    <property type="match status" value="1"/>
</dbReference>
<keyword evidence="15" id="KW-0539">Nucleus</keyword>
<dbReference type="Gene3D" id="4.10.240.30">
    <property type="match status" value="3"/>
</dbReference>
<dbReference type="GO" id="GO:0071947">
    <property type="term" value="P:protein deubiquitination involved in ubiquitin-dependent protein catabolic process"/>
    <property type="evidence" value="ECO:0007669"/>
    <property type="project" value="TreeGrafter"/>
</dbReference>
<dbReference type="GO" id="GO:0016477">
    <property type="term" value="P:cell migration"/>
    <property type="evidence" value="ECO:0007669"/>
    <property type="project" value="TreeGrafter"/>
</dbReference>
<evidence type="ECO:0000313" key="20">
    <source>
        <dbReference type="Proteomes" id="UP000694388"/>
    </source>
</evidence>
<keyword evidence="20" id="KW-1185">Reference proteome</keyword>
<dbReference type="GO" id="GO:0007010">
    <property type="term" value="P:cytoskeleton organization"/>
    <property type="evidence" value="ECO:0007669"/>
    <property type="project" value="TreeGrafter"/>
</dbReference>
<feature type="compositionally biased region" description="Polar residues" evidence="16">
    <location>
        <begin position="315"/>
        <end position="327"/>
    </location>
</feature>
<dbReference type="GO" id="GO:0008270">
    <property type="term" value="F:zinc ion binding"/>
    <property type="evidence" value="ECO:0007669"/>
    <property type="project" value="UniProtKB-KW"/>
</dbReference>
<feature type="domain" description="A20-type" evidence="18">
    <location>
        <begin position="625"/>
        <end position="660"/>
    </location>
</feature>
<evidence type="ECO:0000313" key="19">
    <source>
        <dbReference type="Ensembl" id="ENSEBUP00000007141.1"/>
    </source>
</evidence>
<dbReference type="PANTHER" id="PTHR13367:SF3">
    <property type="entry name" value="TUMOR NECROSIS FACTOR ALPHA-INDUCED PROTEIN 3"/>
    <property type="match status" value="1"/>
</dbReference>
<dbReference type="InterPro" id="IPR003323">
    <property type="entry name" value="OTU_dom"/>
</dbReference>
<feature type="region of interest" description="Disordered" evidence="16">
    <location>
        <begin position="304"/>
        <end position="327"/>
    </location>
</feature>
<dbReference type="EC" id="3.4.19.12" evidence="5"/>
<dbReference type="GO" id="GO:0004843">
    <property type="term" value="F:cysteine-type deubiquitinase activity"/>
    <property type="evidence" value="ECO:0007669"/>
    <property type="project" value="UniProtKB-EC"/>
</dbReference>
<protein>
    <recommendedName>
        <fullName evidence="5">ubiquitinyl hydrolase 1</fullName>
        <ecNumber evidence="5">3.4.19.12</ecNumber>
    </recommendedName>
</protein>
<sequence>MEMPYSSHCRIPWMKQIFLKLQNCVIPLRQTWSPLNRRVGPGLPHISSDGNCLLHALSLALWGVDDRDLTLRKALHDVLRQRQVPADLFCRWQRERNLADVGTGLKYAPQDWEAEWSRVVLAARPCETPGNEGLRYECLEELHIFVMANVLRRPIVILADRVMRTLWSASSLSPLHVHGVYLPLYWPTQQTFHHPIFLGYSDSHFVPLVPARDPDAAEESGVRWSAPLSNSRGNPLPVRMLMASEEGQASEFLQHYVSTESTTDSNRRVITLARLGQPSQPEGLDLARDFYELVKHAIRRRPPTTANGLVAGRTPSPTIENNLRANPRSSQETVIPFMSALVELCLTPGCQYNRSIRTGSYCHECFERQHSKGEPLALPPSPSREESSLALKCRTPSCPFTAETDGFCTSCMQRKASAKPRLSSQRNFIIAASQQPASPTASVPPRPRVCIVPECKAIGEVSLRGLCHNCFQIQNFDTSKKPHDVASTELLRCCRQDGCPYFGTEDKEGYCTLCFMNFLVNIADQSLQSRGSSDQRASSQMHIVPRTVAPAACLESGRSCQNTYCGREGLAHLRGFCAECGSTRVNTTMVETSSVFQPSARQSPATICPPTSTPVQAKSGPRAKGSTRERCQAPGCEHFGNAHCNGYCNECFLMMRRYGR</sequence>
<keyword evidence="8" id="KW-0645">Protease</keyword>
<reference evidence="19" key="1">
    <citation type="submission" date="2025-08" db="UniProtKB">
        <authorList>
            <consortium name="Ensembl"/>
        </authorList>
    </citation>
    <scope>IDENTIFICATION</scope>
</reference>
<dbReference type="Proteomes" id="UP000694388">
    <property type="component" value="Unplaced"/>
</dbReference>
<name>A0A8C4PZ57_EPTBU</name>
<dbReference type="AlphaFoldDB" id="A0A8C4PZ57"/>
<dbReference type="SMART" id="SM00259">
    <property type="entry name" value="ZnF_A20"/>
    <property type="match status" value="5"/>
</dbReference>
<evidence type="ECO:0000256" key="15">
    <source>
        <dbReference type="ARBA" id="ARBA00023242"/>
    </source>
</evidence>
<reference evidence="19" key="2">
    <citation type="submission" date="2025-09" db="UniProtKB">
        <authorList>
            <consortium name="Ensembl"/>
        </authorList>
    </citation>
    <scope>IDENTIFICATION</scope>
</reference>
<evidence type="ECO:0000256" key="2">
    <source>
        <dbReference type="ARBA" id="ARBA00004123"/>
    </source>
</evidence>
<keyword evidence="13" id="KW-0788">Thiol protease</keyword>
<evidence type="ECO:0000256" key="7">
    <source>
        <dbReference type="ARBA" id="ARBA00022553"/>
    </source>
</evidence>
<dbReference type="Ensembl" id="ENSEBUT00000007613.1">
    <property type="protein sequence ID" value="ENSEBUP00000007141.1"/>
    <property type="gene ID" value="ENSEBUG00000004668.1"/>
</dbReference>
<dbReference type="GO" id="GO:0005737">
    <property type="term" value="C:cytoplasm"/>
    <property type="evidence" value="ECO:0007669"/>
    <property type="project" value="UniProtKB-SubCell"/>
</dbReference>
<keyword evidence="7" id="KW-0597">Phosphoprotein</keyword>
<dbReference type="GeneTree" id="ENSGT00940000158448"/>
<evidence type="ECO:0000256" key="14">
    <source>
        <dbReference type="ARBA" id="ARBA00022833"/>
    </source>
</evidence>
<dbReference type="PROSITE" id="PS51036">
    <property type="entry name" value="ZF_A20"/>
    <property type="match status" value="2"/>
</dbReference>
<feature type="compositionally biased region" description="Polar residues" evidence="16">
    <location>
        <begin position="601"/>
        <end position="616"/>
    </location>
</feature>
<comment type="subcellular location">
    <subcellularLocation>
        <location evidence="3">Cytoplasm</location>
    </subcellularLocation>
    <subcellularLocation>
        <location evidence="2">Nucleus</location>
    </subcellularLocation>
</comment>
<evidence type="ECO:0000256" key="9">
    <source>
        <dbReference type="ARBA" id="ARBA00022723"/>
    </source>
</evidence>
<dbReference type="PANTHER" id="PTHR13367">
    <property type="entry name" value="UBIQUITIN THIOESTERASE"/>
    <property type="match status" value="1"/>
</dbReference>
<organism evidence="19 20">
    <name type="scientific">Eptatretus burgeri</name>
    <name type="common">Inshore hagfish</name>
    <dbReference type="NCBI Taxonomy" id="7764"/>
    <lineage>
        <taxon>Eukaryota</taxon>
        <taxon>Metazoa</taxon>
        <taxon>Chordata</taxon>
        <taxon>Craniata</taxon>
        <taxon>Vertebrata</taxon>
        <taxon>Cyclostomata</taxon>
        <taxon>Myxini</taxon>
        <taxon>Myxiniformes</taxon>
        <taxon>Myxinidae</taxon>
        <taxon>Eptatretinae</taxon>
        <taxon>Eptatretus</taxon>
    </lineage>
</organism>
<dbReference type="Pfam" id="PF02338">
    <property type="entry name" value="OTU"/>
    <property type="match status" value="1"/>
</dbReference>
<comment type="similarity">
    <text evidence="4">Belongs to the peptidase C64 family.</text>
</comment>
<evidence type="ECO:0000256" key="10">
    <source>
        <dbReference type="ARBA" id="ARBA00022771"/>
    </source>
</evidence>
<dbReference type="GO" id="GO:0005634">
    <property type="term" value="C:nucleus"/>
    <property type="evidence" value="ECO:0007669"/>
    <property type="project" value="UniProtKB-SubCell"/>
</dbReference>
<dbReference type="InterPro" id="IPR051346">
    <property type="entry name" value="OTU_Deubiquitinase"/>
</dbReference>
<evidence type="ECO:0000256" key="4">
    <source>
        <dbReference type="ARBA" id="ARBA00005865"/>
    </source>
</evidence>
<keyword evidence="10" id="KW-0863">Zinc-finger</keyword>
<feature type="region of interest" description="Disordered" evidence="16">
    <location>
        <begin position="601"/>
        <end position="625"/>
    </location>
</feature>
<evidence type="ECO:0000259" key="18">
    <source>
        <dbReference type="PROSITE" id="PS51036"/>
    </source>
</evidence>
<evidence type="ECO:0000256" key="8">
    <source>
        <dbReference type="ARBA" id="ARBA00022670"/>
    </source>
</evidence>
<evidence type="ECO:0000256" key="6">
    <source>
        <dbReference type="ARBA" id="ARBA00022490"/>
    </source>
</evidence>
<dbReference type="GO" id="GO:0070530">
    <property type="term" value="F:K63-linked polyubiquitin modification-dependent protein binding"/>
    <property type="evidence" value="ECO:0007669"/>
    <property type="project" value="TreeGrafter"/>
</dbReference>
<dbReference type="GO" id="GO:1990168">
    <property type="term" value="P:protein K33-linked deubiquitination"/>
    <property type="evidence" value="ECO:0007669"/>
    <property type="project" value="TreeGrafter"/>
</dbReference>
<evidence type="ECO:0000256" key="1">
    <source>
        <dbReference type="ARBA" id="ARBA00000707"/>
    </source>
</evidence>
<evidence type="ECO:0000259" key="17">
    <source>
        <dbReference type="PROSITE" id="PS50802"/>
    </source>
</evidence>
<dbReference type="PROSITE" id="PS50802">
    <property type="entry name" value="OTU"/>
    <property type="match status" value="1"/>
</dbReference>
<keyword evidence="11" id="KW-0833">Ubl conjugation pathway</keyword>
<evidence type="ECO:0000256" key="13">
    <source>
        <dbReference type="ARBA" id="ARBA00022807"/>
    </source>
</evidence>
<comment type="catalytic activity">
    <reaction evidence="1">
        <text>Thiol-dependent hydrolysis of ester, thioester, amide, peptide and isopeptide bonds formed by the C-terminal Gly of ubiquitin (a 76-residue protein attached to proteins as an intracellular targeting signal).</text>
        <dbReference type="EC" id="3.4.19.12"/>
    </reaction>
</comment>
<keyword evidence="14" id="KW-0862">Zinc</keyword>
<dbReference type="GO" id="GO:0035523">
    <property type="term" value="P:protein K29-linked deubiquitination"/>
    <property type="evidence" value="ECO:0007669"/>
    <property type="project" value="TreeGrafter"/>
</dbReference>
<keyword evidence="12" id="KW-0378">Hydrolase</keyword>
<evidence type="ECO:0000256" key="12">
    <source>
        <dbReference type="ARBA" id="ARBA00022801"/>
    </source>
</evidence>